<dbReference type="PROSITE" id="PS51819">
    <property type="entry name" value="VOC"/>
    <property type="match status" value="1"/>
</dbReference>
<comment type="caution">
    <text evidence="3">The sequence shown here is derived from an EMBL/GenBank/DDBJ whole genome shotgun (WGS) entry which is preliminary data.</text>
</comment>
<feature type="region of interest" description="Disordered" evidence="1">
    <location>
        <begin position="160"/>
        <end position="186"/>
    </location>
</feature>
<dbReference type="InterPro" id="IPR037523">
    <property type="entry name" value="VOC_core"/>
</dbReference>
<sequence length="186" mass="21886">MRWRGIHHVEFSVLDYENSVRFYDRMFGWLGYRSFWTLDLGYRSTYYMARFPFPHSYIGVQPAESGHRLEHAERAVGIHHIALWAKRRSEVDAFHRDFLLPNAIPVTDAPQAYPIYSPGYYAVFFDDPINGIHWELAHTPLLPSPSQYLAWRRALAEAAEQHPEWNQSPEKKAMRKLPGRGRSSRR</sequence>
<dbReference type="EMBL" id="JAAZQD010000003">
    <property type="protein sequence ID" value="NKZ39004.1"/>
    <property type="molecule type" value="Genomic_DNA"/>
</dbReference>
<dbReference type="InterPro" id="IPR029068">
    <property type="entry name" value="Glyas_Bleomycin-R_OHBP_Dase"/>
</dbReference>
<dbReference type="AlphaFoldDB" id="A0A846ZLD2"/>
<evidence type="ECO:0000256" key="1">
    <source>
        <dbReference type="SAM" id="MobiDB-lite"/>
    </source>
</evidence>
<keyword evidence="4" id="KW-1185">Reference proteome</keyword>
<dbReference type="SUPFAM" id="SSF54593">
    <property type="entry name" value="Glyoxalase/Bleomycin resistance protein/Dihydroxybiphenyl dioxygenase"/>
    <property type="match status" value="1"/>
</dbReference>
<accession>A0A846ZLD2</accession>
<dbReference type="Proteomes" id="UP000541636">
    <property type="component" value="Unassembled WGS sequence"/>
</dbReference>
<dbReference type="PANTHER" id="PTHR35006">
    <property type="entry name" value="GLYOXALASE FAMILY PROTEIN (AFU_ORTHOLOGUE AFUA_5G14830)"/>
    <property type="match status" value="1"/>
</dbReference>
<name>A0A846ZLD2_9GAMM</name>
<evidence type="ECO:0000313" key="4">
    <source>
        <dbReference type="Proteomes" id="UP000541636"/>
    </source>
</evidence>
<feature type="domain" description="VOC" evidence="2">
    <location>
        <begin position="5"/>
        <end position="139"/>
    </location>
</feature>
<dbReference type="PANTHER" id="PTHR35006:SF2">
    <property type="entry name" value="GLYOXALASE FAMILY PROTEIN (AFU_ORTHOLOGUE AFUA_5G14830)"/>
    <property type="match status" value="1"/>
</dbReference>
<organism evidence="3 4">
    <name type="scientific">Oleiagrimonas citrea</name>
    <dbReference type="NCBI Taxonomy" id="1665687"/>
    <lineage>
        <taxon>Bacteria</taxon>
        <taxon>Pseudomonadati</taxon>
        <taxon>Pseudomonadota</taxon>
        <taxon>Gammaproteobacteria</taxon>
        <taxon>Lysobacterales</taxon>
        <taxon>Rhodanobacteraceae</taxon>
        <taxon>Oleiagrimonas</taxon>
    </lineage>
</organism>
<feature type="compositionally biased region" description="Basic residues" evidence="1">
    <location>
        <begin position="173"/>
        <end position="186"/>
    </location>
</feature>
<reference evidence="3 4" key="1">
    <citation type="journal article" date="2017" name="Int. J. Syst. Evol. Microbiol.">
        <title>Oleiagrimonas citrea sp. nov., a marine bacterium isolated from tidal flat sediment and emended description of the genus Oleiagrimonas Fang et al. 2015 and Oleiagrimonas soli.</title>
        <authorList>
            <person name="Yang S.H."/>
            <person name="Seo H.S."/>
            <person name="Seong C.N."/>
            <person name="Kwon K.K."/>
        </authorList>
    </citation>
    <scope>NUCLEOTIDE SEQUENCE [LARGE SCALE GENOMIC DNA]</scope>
    <source>
        <strain evidence="3 4">MEBiC09124</strain>
    </source>
</reference>
<gene>
    <name evidence="3" type="ORF">HF690_08580</name>
</gene>
<protein>
    <recommendedName>
        <fullName evidence="2">VOC domain-containing protein</fullName>
    </recommendedName>
</protein>
<evidence type="ECO:0000313" key="3">
    <source>
        <dbReference type="EMBL" id="NKZ39004.1"/>
    </source>
</evidence>
<proteinExistence type="predicted"/>
<dbReference type="RefSeq" id="WP_168609144.1">
    <property type="nucleotide sequence ID" value="NZ_JAAZQD010000003.1"/>
</dbReference>
<evidence type="ECO:0000259" key="2">
    <source>
        <dbReference type="PROSITE" id="PS51819"/>
    </source>
</evidence>
<dbReference type="Gene3D" id="3.10.180.10">
    <property type="entry name" value="2,3-Dihydroxybiphenyl 1,2-Dioxygenase, domain 1"/>
    <property type="match status" value="1"/>
</dbReference>